<evidence type="ECO:0000313" key="3">
    <source>
        <dbReference type="Proteomes" id="UP000236447"/>
    </source>
</evidence>
<evidence type="ECO:0000313" key="2">
    <source>
        <dbReference type="EMBL" id="AUQ97898.1"/>
    </source>
</evidence>
<dbReference type="Gene3D" id="1.10.260.40">
    <property type="entry name" value="lambda repressor-like DNA-binding domains"/>
    <property type="match status" value="1"/>
</dbReference>
<gene>
    <name evidence="2" type="ORF">PhaeoP88_00501</name>
</gene>
<dbReference type="InterPro" id="IPR010982">
    <property type="entry name" value="Lambda_DNA-bd_dom_sf"/>
</dbReference>
<dbReference type="RefSeq" id="WP_102883005.1">
    <property type="nucleotide sequence ID" value="NZ_CP010725.1"/>
</dbReference>
<dbReference type="Pfam" id="PF13560">
    <property type="entry name" value="HTH_31"/>
    <property type="match status" value="1"/>
</dbReference>
<dbReference type="Proteomes" id="UP000236447">
    <property type="component" value="Chromosome"/>
</dbReference>
<dbReference type="InterPro" id="IPR001387">
    <property type="entry name" value="Cro/C1-type_HTH"/>
</dbReference>
<sequence length="84" mass="8870">MTPAQLRMARNALRLGVRELAEKAGISFTTINRFETEKGGLQHSSAEAIRKALEALGVQFLESGQVASGPGVALTVRAGDDGMD</sequence>
<organism evidence="2 3">
    <name type="scientific">Phaeobacter inhibens</name>
    <dbReference type="NCBI Taxonomy" id="221822"/>
    <lineage>
        <taxon>Bacteria</taxon>
        <taxon>Pseudomonadati</taxon>
        <taxon>Pseudomonadota</taxon>
        <taxon>Alphaproteobacteria</taxon>
        <taxon>Rhodobacterales</taxon>
        <taxon>Roseobacteraceae</taxon>
        <taxon>Phaeobacter</taxon>
    </lineage>
</organism>
<dbReference type="GO" id="GO:0003677">
    <property type="term" value="F:DNA binding"/>
    <property type="evidence" value="ECO:0007669"/>
    <property type="project" value="InterPro"/>
</dbReference>
<evidence type="ECO:0000259" key="1">
    <source>
        <dbReference type="PROSITE" id="PS50943"/>
    </source>
</evidence>
<dbReference type="CDD" id="cd00093">
    <property type="entry name" value="HTH_XRE"/>
    <property type="match status" value="1"/>
</dbReference>
<name>A0A2I7K5L0_9RHOB</name>
<feature type="domain" description="HTH cro/C1-type" evidence="1">
    <location>
        <begin position="6"/>
        <end position="60"/>
    </location>
</feature>
<accession>A0A2I7K5L0</accession>
<dbReference type="AlphaFoldDB" id="A0A2I7K5L0"/>
<protein>
    <submittedName>
        <fullName evidence="2">Helix-turn-helix protein</fullName>
    </submittedName>
</protein>
<proteinExistence type="predicted"/>
<reference evidence="2 3" key="1">
    <citation type="journal article" date="2017" name="Front. Microbiol.">
        <title>Phaeobacter piscinae sp. nov., a species of the Roseobacter group and potential aquaculture probiont.</title>
        <authorList>
            <person name="Sonnenschein E.C."/>
            <person name="Phippen C.B.W."/>
            <person name="Nielsen K.F."/>
            <person name="Mateiu R.V."/>
            <person name="Melchiorsen J."/>
            <person name="Gram L."/>
            <person name="Overmann J."/>
            <person name="Freese H.M."/>
        </authorList>
    </citation>
    <scope>NUCLEOTIDE SEQUENCE [LARGE SCALE GENOMIC DNA]</scope>
    <source>
        <strain evidence="2 3">P88</strain>
    </source>
</reference>
<dbReference type="EMBL" id="CP010725">
    <property type="protein sequence ID" value="AUQ97898.1"/>
    <property type="molecule type" value="Genomic_DNA"/>
</dbReference>
<dbReference type="SUPFAM" id="SSF47413">
    <property type="entry name" value="lambda repressor-like DNA-binding domains"/>
    <property type="match status" value="1"/>
</dbReference>
<dbReference type="PROSITE" id="PS50943">
    <property type="entry name" value="HTH_CROC1"/>
    <property type="match status" value="1"/>
</dbReference>
<dbReference type="SMART" id="SM00530">
    <property type="entry name" value="HTH_XRE"/>
    <property type="match status" value="1"/>
</dbReference>
<reference evidence="2 3" key="2">
    <citation type="journal article" date="2017" name="Genome Biol. Evol.">
        <title>Trajectories and Drivers of Genome Evolution in Surface-Associated Marine Phaeobacter.</title>
        <authorList>
            <person name="Freese H.M."/>
            <person name="Sikorski J."/>
            <person name="Bunk B."/>
            <person name="Scheuner C."/>
            <person name="Meier-Kolthoff J.P."/>
            <person name="Sproer C."/>
            <person name="Gram L."/>
            <person name="Overmann J."/>
        </authorList>
    </citation>
    <scope>NUCLEOTIDE SEQUENCE [LARGE SCALE GENOMIC DNA]</scope>
    <source>
        <strain evidence="2 3">P88</strain>
    </source>
</reference>